<name>A0ABX7BX63_9HYPH</name>
<evidence type="ECO:0008006" key="3">
    <source>
        <dbReference type="Google" id="ProtNLM"/>
    </source>
</evidence>
<dbReference type="RefSeq" id="WP_201655644.1">
    <property type="nucleotide sequence ID" value="NZ_CP068047.1"/>
</dbReference>
<gene>
    <name evidence="1" type="ORF">JI749_14980</name>
</gene>
<dbReference type="Proteomes" id="UP000595460">
    <property type="component" value="Chromosome"/>
</dbReference>
<sequence>MAGFASFMSHSATAPYGAGMKTLTSKLFAPVTVALAIGLAGIAPAHAQACLDNRQIQEAVSSGQIMSLADVLASAGIDGSAEILSVQVCDEGGGLVYIIGVLTPDGDAQNLVLSAQ</sequence>
<proteinExistence type="predicted"/>
<organism evidence="1 2">
    <name type="scientific">Devosia oryziradicis</name>
    <dbReference type="NCBI Taxonomy" id="2801335"/>
    <lineage>
        <taxon>Bacteria</taxon>
        <taxon>Pseudomonadati</taxon>
        <taxon>Pseudomonadota</taxon>
        <taxon>Alphaproteobacteria</taxon>
        <taxon>Hyphomicrobiales</taxon>
        <taxon>Devosiaceae</taxon>
        <taxon>Devosia</taxon>
    </lineage>
</organism>
<evidence type="ECO:0000313" key="2">
    <source>
        <dbReference type="Proteomes" id="UP000595460"/>
    </source>
</evidence>
<keyword evidence="2" id="KW-1185">Reference proteome</keyword>
<reference evidence="1 2" key="1">
    <citation type="submission" date="2021-01" db="EMBL/GenBank/DDBJ databases">
        <title>Genome seq and assembly of Devosia sp. G19.</title>
        <authorList>
            <person name="Chhetri G."/>
        </authorList>
    </citation>
    <scope>NUCLEOTIDE SEQUENCE [LARGE SCALE GENOMIC DNA]</scope>
    <source>
        <strain evidence="1 2">G19</strain>
    </source>
</reference>
<protein>
    <recommendedName>
        <fullName evidence="3">PepSY domain-containing protein</fullName>
    </recommendedName>
</protein>
<evidence type="ECO:0000313" key="1">
    <source>
        <dbReference type="EMBL" id="QQR35634.1"/>
    </source>
</evidence>
<accession>A0ABX7BX63</accession>
<dbReference type="EMBL" id="CP068047">
    <property type="protein sequence ID" value="QQR35634.1"/>
    <property type="molecule type" value="Genomic_DNA"/>
</dbReference>